<dbReference type="AlphaFoldDB" id="A0A8H4U7Y4"/>
<dbReference type="GO" id="GO:0016810">
    <property type="term" value="F:hydrolase activity, acting on carbon-nitrogen (but not peptide) bonds"/>
    <property type="evidence" value="ECO:0007669"/>
    <property type="project" value="InterPro"/>
</dbReference>
<sequence>MKSTTLYAVCTLSLSILATACPLHAVHDANEPINNQRRSAQHDTARTAIEQVRVFNGIRFEEPQTVCIDGGWIVDMGPCTNPTLKVNGAGKFLIPGLIDSHLHLSDVQSLEEFTSYGCTTAMHMNCGNYTQCHINADQPGLASFKFASMSAVGYGSPHSKTDNRPNKTLIFPDTDVVRFAQNGFDNGSDYSKITAEINGPSLEQQIQMVNVARHQYNKQSMTHASAVMSYSQAVASNTDGIQHVPDDGILCNSTITRILQQKQFVTPTLNVFEFAYRSKTLEKYFGVTPGSNRTVQHAETNAKLLYQHGVPLIAGTDSVGQLAMGDPTALVPWGLSLHFELQNFVSVLGMSPAEAINSATRDAAKWHRMADRGSIQVEKRADLVLLNKDPLADIANTLSIDRIWTFGVPVALVAQTTNSTITNPAFTPVKVQ</sequence>
<protein>
    <recommendedName>
        <fullName evidence="2">Amidohydrolase-related domain-containing protein</fullName>
    </recommendedName>
</protein>
<dbReference type="PANTHER" id="PTHR43135:SF3">
    <property type="entry name" value="ALPHA-D-RIBOSE 1-METHYLPHOSPHONATE 5-TRIPHOSPHATE DIPHOSPHATASE"/>
    <property type="match status" value="1"/>
</dbReference>
<feature type="signal peptide" evidence="1">
    <location>
        <begin position="1"/>
        <end position="20"/>
    </location>
</feature>
<evidence type="ECO:0000313" key="3">
    <source>
        <dbReference type="EMBL" id="KAF4971138.1"/>
    </source>
</evidence>
<dbReference type="OrthoDB" id="194468at2759"/>
<organism evidence="3 4">
    <name type="scientific">Fusarium sarcochroum</name>
    <dbReference type="NCBI Taxonomy" id="1208366"/>
    <lineage>
        <taxon>Eukaryota</taxon>
        <taxon>Fungi</taxon>
        <taxon>Dikarya</taxon>
        <taxon>Ascomycota</taxon>
        <taxon>Pezizomycotina</taxon>
        <taxon>Sordariomycetes</taxon>
        <taxon>Hypocreomycetidae</taxon>
        <taxon>Hypocreales</taxon>
        <taxon>Nectriaceae</taxon>
        <taxon>Fusarium</taxon>
        <taxon>Fusarium lateritium species complex</taxon>
    </lineage>
</organism>
<name>A0A8H4U7Y4_9HYPO</name>
<dbReference type="PANTHER" id="PTHR43135">
    <property type="entry name" value="ALPHA-D-RIBOSE 1-METHYLPHOSPHONATE 5-TRIPHOSPHATE DIPHOSPHATASE"/>
    <property type="match status" value="1"/>
</dbReference>
<keyword evidence="4" id="KW-1185">Reference proteome</keyword>
<evidence type="ECO:0000259" key="2">
    <source>
        <dbReference type="Pfam" id="PF01979"/>
    </source>
</evidence>
<comment type="caution">
    <text evidence="3">The sequence shown here is derived from an EMBL/GenBank/DDBJ whole genome shotgun (WGS) entry which is preliminary data.</text>
</comment>
<accession>A0A8H4U7Y4</accession>
<dbReference type="InterPro" id="IPR051781">
    <property type="entry name" value="Metallo-dep_Hydrolase"/>
</dbReference>
<dbReference type="SUPFAM" id="SSF51338">
    <property type="entry name" value="Composite domain of metallo-dependent hydrolases"/>
    <property type="match status" value="1"/>
</dbReference>
<evidence type="ECO:0000256" key="1">
    <source>
        <dbReference type="SAM" id="SignalP"/>
    </source>
</evidence>
<proteinExistence type="predicted"/>
<dbReference type="Pfam" id="PF01979">
    <property type="entry name" value="Amidohydro_1"/>
    <property type="match status" value="1"/>
</dbReference>
<dbReference type="EMBL" id="JABEXW010000101">
    <property type="protein sequence ID" value="KAF4971138.1"/>
    <property type="molecule type" value="Genomic_DNA"/>
</dbReference>
<feature type="chain" id="PRO_5034626185" description="Amidohydrolase-related domain-containing protein" evidence="1">
    <location>
        <begin position="21"/>
        <end position="432"/>
    </location>
</feature>
<dbReference type="InterPro" id="IPR006680">
    <property type="entry name" value="Amidohydro-rel"/>
</dbReference>
<dbReference type="Gene3D" id="2.30.40.10">
    <property type="entry name" value="Urease, subunit C, domain 1"/>
    <property type="match status" value="1"/>
</dbReference>
<dbReference type="InterPro" id="IPR011059">
    <property type="entry name" value="Metal-dep_hydrolase_composite"/>
</dbReference>
<keyword evidence="1" id="KW-0732">Signal</keyword>
<feature type="domain" description="Amidohydrolase-related" evidence="2">
    <location>
        <begin position="92"/>
        <end position="398"/>
    </location>
</feature>
<dbReference type="Gene3D" id="3.30.110.90">
    <property type="entry name" value="Amidohydrolase"/>
    <property type="match status" value="1"/>
</dbReference>
<dbReference type="PROSITE" id="PS51257">
    <property type="entry name" value="PROKAR_LIPOPROTEIN"/>
    <property type="match status" value="1"/>
</dbReference>
<dbReference type="Gene3D" id="3.40.50.10910">
    <property type="entry name" value="Amidohydrolase"/>
    <property type="match status" value="1"/>
</dbReference>
<reference evidence="3" key="2">
    <citation type="submission" date="2020-05" db="EMBL/GenBank/DDBJ databases">
        <authorList>
            <person name="Kim H.-S."/>
            <person name="Proctor R.H."/>
            <person name="Brown D.W."/>
        </authorList>
    </citation>
    <scope>NUCLEOTIDE SEQUENCE</scope>
    <source>
        <strain evidence="3">NRRL 20472</strain>
    </source>
</reference>
<dbReference type="SUPFAM" id="SSF51556">
    <property type="entry name" value="Metallo-dependent hydrolases"/>
    <property type="match status" value="1"/>
</dbReference>
<gene>
    <name evidence="3" type="ORF">FSARC_1971</name>
</gene>
<evidence type="ECO:0000313" key="4">
    <source>
        <dbReference type="Proteomes" id="UP000622797"/>
    </source>
</evidence>
<reference evidence="3" key="1">
    <citation type="journal article" date="2020" name="BMC Genomics">
        <title>Correction to: Identification and distribution of gene clusters required for synthesis of sphingolipid metabolism inhibitors in diverse species of the filamentous fungus Fusarium.</title>
        <authorList>
            <person name="Kim H.S."/>
            <person name="Lohmar J.M."/>
            <person name="Busman M."/>
            <person name="Brown D.W."/>
            <person name="Naumann T.A."/>
            <person name="Divon H.H."/>
            <person name="Lysoe E."/>
            <person name="Uhlig S."/>
            <person name="Proctor R.H."/>
        </authorList>
    </citation>
    <scope>NUCLEOTIDE SEQUENCE</scope>
    <source>
        <strain evidence="3">NRRL 20472</strain>
    </source>
</reference>
<dbReference type="Proteomes" id="UP000622797">
    <property type="component" value="Unassembled WGS sequence"/>
</dbReference>
<dbReference type="Gene3D" id="1.20.58.520">
    <property type="entry name" value="Amidohydrolase"/>
    <property type="match status" value="1"/>
</dbReference>
<dbReference type="InterPro" id="IPR032466">
    <property type="entry name" value="Metal_Hydrolase"/>
</dbReference>